<dbReference type="InterPro" id="IPR047324">
    <property type="entry name" value="LbH_gamma_CA-like"/>
</dbReference>
<proteinExistence type="predicted"/>
<dbReference type="SUPFAM" id="SSF51161">
    <property type="entry name" value="Trimeric LpxA-like enzymes"/>
    <property type="match status" value="1"/>
</dbReference>
<evidence type="ECO:0000313" key="2">
    <source>
        <dbReference type="Proteomes" id="UP000559117"/>
    </source>
</evidence>
<protein>
    <submittedName>
        <fullName evidence="1">Carbonic anhydrase/acetyltransferase-like protein (Isoleucine patch superfamily)</fullName>
    </submittedName>
</protein>
<organism evidence="1 2">
    <name type="scientific">Pectinatus brassicae</name>
    <dbReference type="NCBI Taxonomy" id="862415"/>
    <lineage>
        <taxon>Bacteria</taxon>
        <taxon>Bacillati</taxon>
        <taxon>Bacillota</taxon>
        <taxon>Negativicutes</taxon>
        <taxon>Selenomonadales</taxon>
        <taxon>Selenomonadaceae</taxon>
        <taxon>Pectinatus</taxon>
    </lineage>
</organism>
<keyword evidence="2" id="KW-1185">Reference proteome</keyword>
<dbReference type="AlphaFoldDB" id="A0A840USD5"/>
<keyword evidence="1" id="KW-0808">Transferase</keyword>
<dbReference type="CDD" id="cd04645">
    <property type="entry name" value="LbH_gamma_CA_like"/>
    <property type="match status" value="1"/>
</dbReference>
<reference evidence="1 2" key="1">
    <citation type="submission" date="2020-08" db="EMBL/GenBank/DDBJ databases">
        <title>Genomic Encyclopedia of Type Strains, Phase IV (KMG-IV): sequencing the most valuable type-strain genomes for metagenomic binning, comparative biology and taxonomic classification.</title>
        <authorList>
            <person name="Goeker M."/>
        </authorList>
    </citation>
    <scope>NUCLEOTIDE SEQUENCE [LARGE SCALE GENOMIC DNA]</scope>
    <source>
        <strain evidence="1 2">DSM 24661</strain>
    </source>
</reference>
<dbReference type="Proteomes" id="UP000559117">
    <property type="component" value="Unassembled WGS sequence"/>
</dbReference>
<dbReference type="Pfam" id="PF00132">
    <property type="entry name" value="Hexapep"/>
    <property type="match status" value="1"/>
</dbReference>
<dbReference type="InterPro" id="IPR011004">
    <property type="entry name" value="Trimer_LpxA-like_sf"/>
</dbReference>
<dbReference type="Gene3D" id="2.160.10.10">
    <property type="entry name" value="Hexapeptide repeat proteins"/>
    <property type="match status" value="1"/>
</dbReference>
<dbReference type="InterPro" id="IPR050484">
    <property type="entry name" value="Transf_Hexapept/Carb_Anhydrase"/>
</dbReference>
<gene>
    <name evidence="1" type="ORF">HNR32_000560</name>
</gene>
<dbReference type="EMBL" id="JACHFH010000005">
    <property type="protein sequence ID" value="MBB5335435.1"/>
    <property type="molecule type" value="Genomic_DNA"/>
</dbReference>
<dbReference type="PANTHER" id="PTHR13061:SF29">
    <property type="entry name" value="GAMMA CARBONIC ANHYDRASE-LIKE 1, MITOCHONDRIAL-RELATED"/>
    <property type="match status" value="1"/>
</dbReference>
<dbReference type="InterPro" id="IPR001451">
    <property type="entry name" value="Hexapep"/>
</dbReference>
<name>A0A840USD5_9FIRM</name>
<evidence type="ECO:0000313" key="1">
    <source>
        <dbReference type="EMBL" id="MBB5335435.1"/>
    </source>
</evidence>
<sequence>MPIISFDGKTPKIGKNVFIAQTAVIIGDVTIGDNSSIWYNAVLRGDMSSIVVGQYTNIQDNTTIHVMKNRSTIIGDYVTIGHNTVLHCDQIANNCIIGMGSIMLGMSTLGENSLIMPGTLIPLNAKLPANSIISGSPYKIDRKLHEDEIEAIHQSAHNYHSLAKMYQLQKQEMQPIG</sequence>
<comment type="caution">
    <text evidence="1">The sequence shown here is derived from an EMBL/GenBank/DDBJ whole genome shotgun (WGS) entry which is preliminary data.</text>
</comment>
<dbReference type="GO" id="GO:0016740">
    <property type="term" value="F:transferase activity"/>
    <property type="evidence" value="ECO:0007669"/>
    <property type="project" value="UniProtKB-KW"/>
</dbReference>
<dbReference type="PANTHER" id="PTHR13061">
    <property type="entry name" value="DYNACTIN SUBUNIT P25"/>
    <property type="match status" value="1"/>
</dbReference>
<dbReference type="RefSeq" id="WP_183859428.1">
    <property type="nucleotide sequence ID" value="NZ_JACHFH010000005.1"/>
</dbReference>
<accession>A0A840USD5</accession>